<keyword evidence="8" id="KW-1185">Reference proteome</keyword>
<dbReference type="SUPFAM" id="SSF51735">
    <property type="entry name" value="NAD(P)-binding Rossmann-fold domains"/>
    <property type="match status" value="1"/>
</dbReference>
<dbReference type="Pfam" id="PF03015">
    <property type="entry name" value="Sterile"/>
    <property type="match status" value="1"/>
</dbReference>
<keyword evidence="4" id="KW-0521">NADP</keyword>
<dbReference type="InterPro" id="IPR013120">
    <property type="entry name" value="FAR_NAD-bd"/>
</dbReference>
<feature type="domain" description="Fatty acyl-CoA reductase C-terminal" evidence="5">
    <location>
        <begin position="343"/>
        <end position="435"/>
    </location>
</feature>
<keyword evidence="3 4" id="KW-0443">Lipid metabolism</keyword>
<dbReference type="Gene3D" id="3.40.50.720">
    <property type="entry name" value="NAD(P)-binding Rossmann-like Domain"/>
    <property type="match status" value="1"/>
</dbReference>
<comment type="caution">
    <text evidence="7">The sequence shown here is derived from an EMBL/GenBank/DDBJ whole genome shotgun (WGS) entry which is preliminary data.</text>
</comment>
<evidence type="ECO:0000313" key="8">
    <source>
        <dbReference type="Proteomes" id="UP000292052"/>
    </source>
</evidence>
<evidence type="ECO:0000256" key="2">
    <source>
        <dbReference type="ARBA" id="ARBA00022516"/>
    </source>
</evidence>
<sequence>MENSQICQFYNNQKVFITGATGFMGTVLAEKLLRSTNVAKIYLLIRSKKGKDANTRMDIMLDNVLFTKLRKENPNFKNRIIAVAGDCTLSDLGLSVGDREQLIVDVNIVFHAAASVYFHENIKQAYINNVQGTANLLTFCKQMRHLKSFVHLSTAFSNSPLDKVDEVFYDYSINYQQIEEMILKETSPKEVDRLTERYNIDFHVKTMTPQIRFPVTSTYKEPIEYWTNSLGGPASVIASASLGLIRVFPCENSQIFAELVPVDMAVAALIATAWDINNRYEISRNEIPIYNYISSNDNSVTWYEFAELNKLQFLNYPLKNAMWVPKFRIMSNSMEYKLLFLIFHYFPAVVADFFRMINFKKPYLVPIYRKINNSNNAFWFFTSKNWKFSNDNIKEMWNELSEVDKELFPFDISAVNWLKYLRNYHKGLRLYVHKDPLDSLHKAKIRATRFEILHKVMVYAIYFIGIKNIL</sequence>
<evidence type="ECO:0000256" key="1">
    <source>
        <dbReference type="ARBA" id="ARBA00005928"/>
    </source>
</evidence>
<dbReference type="Pfam" id="PF07993">
    <property type="entry name" value="NAD_binding_4"/>
    <property type="match status" value="1"/>
</dbReference>
<dbReference type="InterPro" id="IPR026055">
    <property type="entry name" value="FAR"/>
</dbReference>
<dbReference type="GO" id="GO:0102965">
    <property type="term" value="F:alcohol-forming long-chain fatty acyl-CoA reductase activity"/>
    <property type="evidence" value="ECO:0007669"/>
    <property type="project" value="UniProtKB-EC"/>
</dbReference>
<feature type="non-terminal residue" evidence="7">
    <location>
        <position position="470"/>
    </location>
</feature>
<accession>A0A482VGX7</accession>
<dbReference type="OrthoDB" id="429813at2759"/>
<gene>
    <name evidence="7" type="ORF">BDFB_011476</name>
</gene>
<dbReference type="InterPro" id="IPR033640">
    <property type="entry name" value="FAR_C"/>
</dbReference>
<evidence type="ECO:0000259" key="6">
    <source>
        <dbReference type="Pfam" id="PF07993"/>
    </source>
</evidence>
<keyword evidence="2 4" id="KW-0444">Lipid biosynthesis</keyword>
<dbReference type="GO" id="GO:0080019">
    <property type="term" value="F:alcohol-forming very long-chain fatty acyl-CoA reductase activity"/>
    <property type="evidence" value="ECO:0007669"/>
    <property type="project" value="InterPro"/>
</dbReference>
<comment type="similarity">
    <text evidence="1 4">Belongs to the fatty acyl-CoA reductase family.</text>
</comment>
<evidence type="ECO:0000313" key="7">
    <source>
        <dbReference type="EMBL" id="RZC31886.1"/>
    </source>
</evidence>
<evidence type="ECO:0000259" key="5">
    <source>
        <dbReference type="Pfam" id="PF03015"/>
    </source>
</evidence>
<protein>
    <recommendedName>
        <fullName evidence="4">Fatty acyl-CoA reductase</fullName>
        <ecNumber evidence="4">1.2.1.84</ecNumber>
    </recommendedName>
</protein>
<dbReference type="PANTHER" id="PTHR11011:SF60">
    <property type="entry name" value="FATTY ACYL-COA REDUCTASE-RELATED"/>
    <property type="match status" value="1"/>
</dbReference>
<dbReference type="PANTHER" id="PTHR11011">
    <property type="entry name" value="MALE STERILITY PROTEIN 2-RELATED"/>
    <property type="match status" value="1"/>
</dbReference>
<dbReference type="GO" id="GO:0005777">
    <property type="term" value="C:peroxisome"/>
    <property type="evidence" value="ECO:0007669"/>
    <property type="project" value="TreeGrafter"/>
</dbReference>
<dbReference type="EC" id="1.2.1.84" evidence="4"/>
<dbReference type="EMBL" id="QDEB01101692">
    <property type="protein sequence ID" value="RZC31886.1"/>
    <property type="molecule type" value="Genomic_DNA"/>
</dbReference>
<comment type="catalytic activity">
    <reaction evidence="4">
        <text>a long-chain fatty acyl-CoA + 2 NADPH + 2 H(+) = a long-chain primary fatty alcohol + 2 NADP(+) + CoA</text>
        <dbReference type="Rhea" id="RHEA:52716"/>
        <dbReference type="ChEBI" id="CHEBI:15378"/>
        <dbReference type="ChEBI" id="CHEBI:57287"/>
        <dbReference type="ChEBI" id="CHEBI:57783"/>
        <dbReference type="ChEBI" id="CHEBI:58349"/>
        <dbReference type="ChEBI" id="CHEBI:77396"/>
        <dbReference type="ChEBI" id="CHEBI:83139"/>
        <dbReference type="EC" id="1.2.1.84"/>
    </reaction>
</comment>
<dbReference type="CDD" id="cd09071">
    <property type="entry name" value="FAR_C"/>
    <property type="match status" value="1"/>
</dbReference>
<keyword evidence="4" id="KW-0560">Oxidoreductase</keyword>
<reference evidence="7 8" key="1">
    <citation type="submission" date="2017-03" db="EMBL/GenBank/DDBJ databases">
        <title>Genome of the blue death feigning beetle - Asbolus verrucosus.</title>
        <authorList>
            <person name="Rider S.D."/>
        </authorList>
    </citation>
    <scope>NUCLEOTIDE SEQUENCE [LARGE SCALE GENOMIC DNA]</scope>
    <source>
        <strain evidence="7">Butters</strain>
        <tissue evidence="7">Head and leg muscle</tissue>
    </source>
</reference>
<organism evidence="7 8">
    <name type="scientific">Asbolus verrucosus</name>
    <name type="common">Desert ironclad beetle</name>
    <dbReference type="NCBI Taxonomy" id="1661398"/>
    <lineage>
        <taxon>Eukaryota</taxon>
        <taxon>Metazoa</taxon>
        <taxon>Ecdysozoa</taxon>
        <taxon>Arthropoda</taxon>
        <taxon>Hexapoda</taxon>
        <taxon>Insecta</taxon>
        <taxon>Pterygota</taxon>
        <taxon>Neoptera</taxon>
        <taxon>Endopterygota</taxon>
        <taxon>Coleoptera</taxon>
        <taxon>Polyphaga</taxon>
        <taxon>Cucujiformia</taxon>
        <taxon>Tenebrionidae</taxon>
        <taxon>Pimeliinae</taxon>
        <taxon>Asbolus</taxon>
    </lineage>
</organism>
<feature type="domain" description="Thioester reductase (TE)" evidence="6">
    <location>
        <begin position="17"/>
        <end position="268"/>
    </location>
</feature>
<proteinExistence type="inferred from homology"/>
<dbReference type="Proteomes" id="UP000292052">
    <property type="component" value="Unassembled WGS sequence"/>
</dbReference>
<dbReference type="AlphaFoldDB" id="A0A482VGX7"/>
<dbReference type="InterPro" id="IPR036291">
    <property type="entry name" value="NAD(P)-bd_dom_sf"/>
</dbReference>
<name>A0A482VGX7_ASBVE</name>
<dbReference type="CDD" id="cd05236">
    <property type="entry name" value="FAR-N_SDR_e"/>
    <property type="match status" value="1"/>
</dbReference>
<comment type="function">
    <text evidence="4">Catalyzes the reduction of fatty acyl-CoA to fatty alcohols.</text>
</comment>
<evidence type="ECO:0000256" key="4">
    <source>
        <dbReference type="RuleBase" id="RU363097"/>
    </source>
</evidence>
<evidence type="ECO:0000256" key="3">
    <source>
        <dbReference type="ARBA" id="ARBA00023098"/>
    </source>
</evidence>
<dbReference type="GO" id="GO:0035336">
    <property type="term" value="P:long-chain fatty-acyl-CoA metabolic process"/>
    <property type="evidence" value="ECO:0007669"/>
    <property type="project" value="TreeGrafter"/>
</dbReference>